<dbReference type="Proteomes" id="UP001607303">
    <property type="component" value="Unassembled WGS sequence"/>
</dbReference>
<gene>
    <name evidence="1" type="ORF">V1477_020830</name>
</gene>
<accession>A0ABD2ANB1</accession>
<sequence>VSEVPRGILSSVGFCTLAVIGRQVAYLFCVTDRIQRVVISTQEWNVSCPDIRQSFSKSQNYPAYIVK</sequence>
<protein>
    <submittedName>
        <fullName evidence="1">Uncharacterized protein</fullName>
    </submittedName>
</protein>
<feature type="non-terminal residue" evidence="1">
    <location>
        <position position="1"/>
    </location>
</feature>
<dbReference type="AlphaFoldDB" id="A0ABD2ANB1"/>
<evidence type="ECO:0000313" key="2">
    <source>
        <dbReference type="Proteomes" id="UP001607303"/>
    </source>
</evidence>
<proteinExistence type="predicted"/>
<reference evidence="1 2" key="1">
    <citation type="journal article" date="2024" name="Ann. Entomol. Soc. Am.">
        <title>Genomic analyses of the southern and eastern yellowjacket wasps (Hymenoptera: Vespidae) reveal evolutionary signatures of social life.</title>
        <authorList>
            <person name="Catto M.A."/>
            <person name="Caine P.B."/>
            <person name="Orr S.E."/>
            <person name="Hunt B.G."/>
            <person name="Goodisman M.A.D."/>
        </authorList>
    </citation>
    <scope>NUCLEOTIDE SEQUENCE [LARGE SCALE GENOMIC DNA]</scope>
    <source>
        <strain evidence="1">232</strain>
        <tissue evidence="1">Head and thorax</tissue>
    </source>
</reference>
<evidence type="ECO:0000313" key="1">
    <source>
        <dbReference type="EMBL" id="KAL2722010.1"/>
    </source>
</evidence>
<comment type="caution">
    <text evidence="1">The sequence shown here is derived from an EMBL/GenBank/DDBJ whole genome shotgun (WGS) entry which is preliminary data.</text>
</comment>
<organism evidence="1 2">
    <name type="scientific">Vespula maculifrons</name>
    <name type="common">Eastern yellow jacket</name>
    <name type="synonym">Wasp</name>
    <dbReference type="NCBI Taxonomy" id="7453"/>
    <lineage>
        <taxon>Eukaryota</taxon>
        <taxon>Metazoa</taxon>
        <taxon>Ecdysozoa</taxon>
        <taxon>Arthropoda</taxon>
        <taxon>Hexapoda</taxon>
        <taxon>Insecta</taxon>
        <taxon>Pterygota</taxon>
        <taxon>Neoptera</taxon>
        <taxon>Endopterygota</taxon>
        <taxon>Hymenoptera</taxon>
        <taxon>Apocrita</taxon>
        <taxon>Aculeata</taxon>
        <taxon>Vespoidea</taxon>
        <taxon>Vespidae</taxon>
        <taxon>Vespinae</taxon>
        <taxon>Vespula</taxon>
    </lineage>
</organism>
<name>A0ABD2ANB1_VESMC</name>
<keyword evidence="2" id="KW-1185">Reference proteome</keyword>
<dbReference type="EMBL" id="JAYRBN010000116">
    <property type="protein sequence ID" value="KAL2722010.1"/>
    <property type="molecule type" value="Genomic_DNA"/>
</dbReference>